<dbReference type="Proteomes" id="UP000199034">
    <property type="component" value="Unassembled WGS sequence"/>
</dbReference>
<reference evidence="1 2" key="1">
    <citation type="submission" date="2016-10" db="EMBL/GenBank/DDBJ databases">
        <authorList>
            <person name="de Groot N.N."/>
        </authorList>
    </citation>
    <scope>NUCLEOTIDE SEQUENCE [LARGE SCALE GENOMIC DNA]</scope>
    <source>
        <strain evidence="1 2">CGMCC 4.6858</strain>
    </source>
</reference>
<evidence type="ECO:0000313" key="1">
    <source>
        <dbReference type="EMBL" id="SDD59959.1"/>
    </source>
</evidence>
<dbReference type="Pfam" id="PF11139">
    <property type="entry name" value="SfLAP"/>
    <property type="match status" value="1"/>
</dbReference>
<accession>A0A1G6W2C4</accession>
<dbReference type="EMBL" id="FMZM01000009">
    <property type="protein sequence ID" value="SDD59959.1"/>
    <property type="molecule type" value="Genomic_DNA"/>
</dbReference>
<evidence type="ECO:0000313" key="2">
    <source>
        <dbReference type="Proteomes" id="UP000199034"/>
    </source>
</evidence>
<dbReference type="AlphaFoldDB" id="A0A1G6W2C4"/>
<sequence>MGEVIGELLPVALGVAVSPVPVIAVILMLLAPHARAASVAFGLGWVLGIGAVVVAVAVAVDPVDDTEDGDPSTLAAVLKILLGVLAVLLALRTWRGRPHPGEDPVMPGWMSALDTVTATKALGLGMLLSGANPKNLTLCLSAGVTIGTGGLSAGKTVVAVLLFVALGSCTVVVPVLAYLVAQQRMQQPLDELRQWLTVHNAAVMTVLLLVIGVTILGQGVAAW</sequence>
<dbReference type="InterPro" id="IPR021315">
    <property type="entry name" value="Gap/Sap"/>
</dbReference>
<dbReference type="STRING" id="1045774.SAMN05421872_109142"/>
<name>A0A1G6W2C4_9ACTN</name>
<dbReference type="RefSeq" id="WP_090858832.1">
    <property type="nucleotide sequence ID" value="NZ_FMZM01000009.1"/>
</dbReference>
<protein>
    <submittedName>
        <fullName evidence="1">Sap, sulfolipid-1-addressing protein</fullName>
    </submittedName>
</protein>
<gene>
    <name evidence="1" type="ORF">SAMN05421872_109142</name>
</gene>
<proteinExistence type="predicted"/>
<keyword evidence="2" id="KW-1185">Reference proteome</keyword>
<dbReference type="OrthoDB" id="4462109at2"/>
<organism evidence="1 2">
    <name type="scientific">Nocardioides lianchengensis</name>
    <dbReference type="NCBI Taxonomy" id="1045774"/>
    <lineage>
        <taxon>Bacteria</taxon>
        <taxon>Bacillati</taxon>
        <taxon>Actinomycetota</taxon>
        <taxon>Actinomycetes</taxon>
        <taxon>Propionibacteriales</taxon>
        <taxon>Nocardioidaceae</taxon>
        <taxon>Nocardioides</taxon>
    </lineage>
</organism>